<protein>
    <submittedName>
        <fullName evidence="1">Gamma carbonic anhydrase family protein</fullName>
    </submittedName>
</protein>
<dbReference type="PANTHER" id="PTHR13061:SF29">
    <property type="entry name" value="GAMMA CARBONIC ANHYDRASE-LIKE 1, MITOCHONDRIAL-RELATED"/>
    <property type="match status" value="1"/>
</dbReference>
<dbReference type="PANTHER" id="PTHR13061">
    <property type="entry name" value="DYNACTIN SUBUNIT P25"/>
    <property type="match status" value="1"/>
</dbReference>
<dbReference type="InterPro" id="IPR050484">
    <property type="entry name" value="Transf_Hexapept/Carb_Anhydrase"/>
</dbReference>
<dbReference type="Gene3D" id="2.160.10.10">
    <property type="entry name" value="Hexapeptide repeat proteins"/>
    <property type="match status" value="1"/>
</dbReference>
<evidence type="ECO:0000313" key="2">
    <source>
        <dbReference type="Proteomes" id="UP001595444"/>
    </source>
</evidence>
<dbReference type="Pfam" id="PF00132">
    <property type="entry name" value="Hexapep"/>
    <property type="match status" value="1"/>
</dbReference>
<dbReference type="CDD" id="cd04645">
    <property type="entry name" value="LbH_gamma_CA_like"/>
    <property type="match status" value="1"/>
</dbReference>
<gene>
    <name evidence="1" type="ORF">ACFOKA_02835</name>
</gene>
<dbReference type="Proteomes" id="UP001595444">
    <property type="component" value="Unassembled WGS sequence"/>
</dbReference>
<comment type="caution">
    <text evidence="1">The sequence shown here is derived from an EMBL/GenBank/DDBJ whole genome shotgun (WGS) entry which is preliminary data.</text>
</comment>
<reference evidence="2" key="1">
    <citation type="journal article" date="2019" name="Int. J. Syst. Evol. Microbiol.">
        <title>The Global Catalogue of Microorganisms (GCM) 10K type strain sequencing project: providing services to taxonomists for standard genome sequencing and annotation.</title>
        <authorList>
            <consortium name="The Broad Institute Genomics Platform"/>
            <consortium name="The Broad Institute Genome Sequencing Center for Infectious Disease"/>
            <person name="Wu L."/>
            <person name="Ma J."/>
        </authorList>
    </citation>
    <scope>NUCLEOTIDE SEQUENCE [LARGE SCALE GENOMIC DNA]</scope>
    <source>
        <strain evidence="2">KCTC 62164</strain>
    </source>
</reference>
<accession>A0ABV7D1P2</accession>
<proteinExistence type="predicted"/>
<dbReference type="InterPro" id="IPR001451">
    <property type="entry name" value="Hexapep"/>
</dbReference>
<sequence length="173" mass="18341">MLYELDGKKPTLLDESAWVAPSAAVIGDVQLAAGSSVWFNVTIRGDNDSIIIGVDTNIQDNSVLHTDAGLPLVIGQGVTVGHQVMLHGCTIGENSLIGMGSTILNRAKIGANSIVGANSLVTEGKEFPDNVLIVGSPARVVRELKPEEMIMMKKSAEIYVLNAKRFQTGLKSV</sequence>
<dbReference type="RefSeq" id="WP_194215845.1">
    <property type="nucleotide sequence ID" value="NZ_CP061205.1"/>
</dbReference>
<dbReference type="InterPro" id="IPR011004">
    <property type="entry name" value="Trimer_LpxA-like_sf"/>
</dbReference>
<name>A0ABV7D1P2_9PROT</name>
<organism evidence="1 2">
    <name type="scientific">Kordiimonas pumila</name>
    <dbReference type="NCBI Taxonomy" id="2161677"/>
    <lineage>
        <taxon>Bacteria</taxon>
        <taxon>Pseudomonadati</taxon>
        <taxon>Pseudomonadota</taxon>
        <taxon>Alphaproteobacteria</taxon>
        <taxon>Kordiimonadales</taxon>
        <taxon>Kordiimonadaceae</taxon>
        <taxon>Kordiimonas</taxon>
    </lineage>
</organism>
<dbReference type="InterPro" id="IPR047324">
    <property type="entry name" value="LbH_gamma_CA-like"/>
</dbReference>
<dbReference type="EMBL" id="JBHRSL010000002">
    <property type="protein sequence ID" value="MFC3050834.1"/>
    <property type="molecule type" value="Genomic_DNA"/>
</dbReference>
<dbReference type="SUPFAM" id="SSF51161">
    <property type="entry name" value="Trimeric LpxA-like enzymes"/>
    <property type="match status" value="1"/>
</dbReference>
<keyword evidence="2" id="KW-1185">Reference proteome</keyword>
<evidence type="ECO:0000313" key="1">
    <source>
        <dbReference type="EMBL" id="MFC3050834.1"/>
    </source>
</evidence>